<keyword evidence="1" id="KW-1133">Transmembrane helix</keyword>
<accession>A0AA94EHX8</accession>
<keyword evidence="1" id="KW-0472">Membrane</keyword>
<evidence type="ECO:0000313" key="2">
    <source>
        <dbReference type="EMBL" id="RUO45624.1"/>
    </source>
</evidence>
<dbReference type="EMBL" id="PIPS01000001">
    <property type="protein sequence ID" value="RUO45624.1"/>
    <property type="molecule type" value="Genomic_DNA"/>
</dbReference>
<organism evidence="2 3">
    <name type="scientific">Idiomarina aquatica</name>
    <dbReference type="NCBI Taxonomy" id="1327752"/>
    <lineage>
        <taxon>Bacteria</taxon>
        <taxon>Pseudomonadati</taxon>
        <taxon>Pseudomonadota</taxon>
        <taxon>Gammaproteobacteria</taxon>
        <taxon>Alteromonadales</taxon>
        <taxon>Idiomarinaceae</taxon>
        <taxon>Idiomarina</taxon>
    </lineage>
</organism>
<gene>
    <name evidence="2" type="ORF">CWE23_06450</name>
</gene>
<name>A0AA94EHX8_9GAMM</name>
<evidence type="ECO:0000313" key="3">
    <source>
        <dbReference type="Proteomes" id="UP000286680"/>
    </source>
</evidence>
<proteinExistence type="predicted"/>
<feature type="transmembrane region" description="Helical" evidence="1">
    <location>
        <begin position="12"/>
        <end position="35"/>
    </location>
</feature>
<feature type="transmembrane region" description="Helical" evidence="1">
    <location>
        <begin position="41"/>
        <end position="60"/>
    </location>
</feature>
<dbReference type="AlphaFoldDB" id="A0AA94EHX8"/>
<sequence>MRPSNKKLLFRYLLLFPIYNVVGIAVGSYVLYLLFGWEKSYAIAFFKVGAVFLVLLFYLLNIRTLITAISGTFSSKKSL</sequence>
<protein>
    <submittedName>
        <fullName evidence="2">Uncharacterized protein</fullName>
    </submittedName>
</protein>
<reference evidence="3" key="1">
    <citation type="journal article" date="2018" name="Front. Microbiol.">
        <title>Genome-Based Analysis Reveals the Taxonomy and Diversity of the Family Idiomarinaceae.</title>
        <authorList>
            <person name="Liu Y."/>
            <person name="Lai Q."/>
            <person name="Shao Z."/>
        </authorList>
    </citation>
    <scope>NUCLEOTIDE SEQUENCE [LARGE SCALE GENOMIC DNA]</scope>
    <source>
        <strain evidence="3">SN-14</strain>
    </source>
</reference>
<keyword evidence="3" id="KW-1185">Reference proteome</keyword>
<dbReference type="Proteomes" id="UP000286680">
    <property type="component" value="Unassembled WGS sequence"/>
</dbReference>
<comment type="caution">
    <text evidence="2">The sequence shown here is derived from an EMBL/GenBank/DDBJ whole genome shotgun (WGS) entry which is preliminary data.</text>
</comment>
<keyword evidence="1" id="KW-0812">Transmembrane</keyword>
<evidence type="ECO:0000256" key="1">
    <source>
        <dbReference type="SAM" id="Phobius"/>
    </source>
</evidence>